<keyword evidence="2" id="KW-1185">Reference proteome</keyword>
<dbReference type="Proteomes" id="UP000593564">
    <property type="component" value="Unassembled WGS sequence"/>
</dbReference>
<evidence type="ECO:0000313" key="1">
    <source>
        <dbReference type="EMBL" id="KAF5940438.1"/>
    </source>
</evidence>
<gene>
    <name evidence="1" type="ORF">HYC85_021605</name>
</gene>
<evidence type="ECO:0000313" key="2">
    <source>
        <dbReference type="Proteomes" id="UP000593564"/>
    </source>
</evidence>
<sequence>MFMFLCWNPPSKDLEDQFPEAQLPEAHHEQTMLDCRHQYWLLSAPSDALNDEQLEQLRVALEELNKFIIARMIQLGLEVENPGPFPASPDNQPIQPNP</sequence>
<accession>A0A7J7GM32</accession>
<name>A0A7J7GM32_CAMSI</name>
<proteinExistence type="predicted"/>
<comment type="caution">
    <text evidence="1">The sequence shown here is derived from an EMBL/GenBank/DDBJ whole genome shotgun (WGS) entry which is preliminary data.</text>
</comment>
<dbReference type="AlphaFoldDB" id="A0A7J7GM32"/>
<protein>
    <submittedName>
        <fullName evidence="1">Uncharacterized protein</fullName>
    </submittedName>
</protein>
<organism evidence="1 2">
    <name type="scientific">Camellia sinensis</name>
    <name type="common">Tea plant</name>
    <name type="synonym">Thea sinensis</name>
    <dbReference type="NCBI Taxonomy" id="4442"/>
    <lineage>
        <taxon>Eukaryota</taxon>
        <taxon>Viridiplantae</taxon>
        <taxon>Streptophyta</taxon>
        <taxon>Embryophyta</taxon>
        <taxon>Tracheophyta</taxon>
        <taxon>Spermatophyta</taxon>
        <taxon>Magnoliopsida</taxon>
        <taxon>eudicotyledons</taxon>
        <taxon>Gunneridae</taxon>
        <taxon>Pentapetalae</taxon>
        <taxon>asterids</taxon>
        <taxon>Ericales</taxon>
        <taxon>Theaceae</taxon>
        <taxon>Camellia</taxon>
    </lineage>
</organism>
<reference evidence="2" key="1">
    <citation type="journal article" date="2020" name="Nat. Commun.">
        <title>Genome assembly of wild tea tree DASZ reveals pedigree and selection history of tea varieties.</title>
        <authorList>
            <person name="Zhang W."/>
            <person name="Zhang Y."/>
            <person name="Qiu H."/>
            <person name="Guo Y."/>
            <person name="Wan H."/>
            <person name="Zhang X."/>
            <person name="Scossa F."/>
            <person name="Alseekh S."/>
            <person name="Zhang Q."/>
            <person name="Wang P."/>
            <person name="Xu L."/>
            <person name="Schmidt M.H."/>
            <person name="Jia X."/>
            <person name="Li D."/>
            <person name="Zhu A."/>
            <person name="Guo F."/>
            <person name="Chen W."/>
            <person name="Ni D."/>
            <person name="Usadel B."/>
            <person name="Fernie A.R."/>
            <person name="Wen W."/>
        </authorList>
    </citation>
    <scope>NUCLEOTIDE SEQUENCE [LARGE SCALE GENOMIC DNA]</scope>
    <source>
        <strain evidence="2">cv. G240</strain>
    </source>
</reference>
<dbReference type="EMBL" id="JACBKZ010000010">
    <property type="protein sequence ID" value="KAF5940438.1"/>
    <property type="molecule type" value="Genomic_DNA"/>
</dbReference>
<reference evidence="1 2" key="2">
    <citation type="submission" date="2020-07" db="EMBL/GenBank/DDBJ databases">
        <title>Genome assembly of wild tea tree DASZ reveals pedigree and selection history of tea varieties.</title>
        <authorList>
            <person name="Zhang W."/>
        </authorList>
    </citation>
    <scope>NUCLEOTIDE SEQUENCE [LARGE SCALE GENOMIC DNA]</scope>
    <source>
        <strain evidence="2">cv. G240</strain>
        <tissue evidence="1">Leaf</tissue>
    </source>
</reference>